<name>A0A0F8A2B5_9HYPO</name>
<feature type="chain" id="PRO_5002526221" evidence="2">
    <location>
        <begin position="22"/>
        <end position="260"/>
    </location>
</feature>
<reference evidence="3 4" key="1">
    <citation type="journal article" date="2014" name="Genome Biol. Evol.">
        <title>Comparative genomics and transcriptomics analyses reveal divergent lifestyle features of nematode endoparasitic fungus Hirsutella minnesotensis.</title>
        <authorList>
            <person name="Lai Y."/>
            <person name="Liu K."/>
            <person name="Zhang X."/>
            <person name="Zhang X."/>
            <person name="Li K."/>
            <person name="Wang N."/>
            <person name="Shu C."/>
            <person name="Wu Y."/>
            <person name="Wang C."/>
            <person name="Bushley K.E."/>
            <person name="Xiang M."/>
            <person name="Liu X."/>
        </authorList>
    </citation>
    <scope>NUCLEOTIDE SEQUENCE [LARGE SCALE GENOMIC DNA]</scope>
    <source>
        <strain evidence="3 4">3608</strain>
    </source>
</reference>
<accession>A0A0F8A2B5</accession>
<dbReference type="InterPro" id="IPR021765">
    <property type="entry name" value="UstYa-like"/>
</dbReference>
<evidence type="ECO:0000313" key="4">
    <source>
        <dbReference type="Proteomes" id="UP000054481"/>
    </source>
</evidence>
<gene>
    <name evidence="3" type="ORF">HIM_10434</name>
</gene>
<proteinExistence type="inferred from homology"/>
<dbReference type="OrthoDB" id="3687641at2759"/>
<protein>
    <submittedName>
        <fullName evidence="3">Uncharacterized protein</fullName>
    </submittedName>
</protein>
<evidence type="ECO:0000313" key="3">
    <source>
        <dbReference type="EMBL" id="KJZ70174.1"/>
    </source>
</evidence>
<dbReference type="Pfam" id="PF11807">
    <property type="entry name" value="UstYa"/>
    <property type="match status" value="1"/>
</dbReference>
<dbReference type="Proteomes" id="UP000054481">
    <property type="component" value="Unassembled WGS sequence"/>
</dbReference>
<keyword evidence="4" id="KW-1185">Reference proteome</keyword>
<evidence type="ECO:0000256" key="2">
    <source>
        <dbReference type="SAM" id="SignalP"/>
    </source>
</evidence>
<organism evidence="3 4">
    <name type="scientific">Hirsutella minnesotensis 3608</name>
    <dbReference type="NCBI Taxonomy" id="1043627"/>
    <lineage>
        <taxon>Eukaryota</taxon>
        <taxon>Fungi</taxon>
        <taxon>Dikarya</taxon>
        <taxon>Ascomycota</taxon>
        <taxon>Pezizomycotina</taxon>
        <taxon>Sordariomycetes</taxon>
        <taxon>Hypocreomycetidae</taxon>
        <taxon>Hypocreales</taxon>
        <taxon>Ophiocordycipitaceae</taxon>
        <taxon>Hirsutella</taxon>
    </lineage>
</organism>
<comment type="similarity">
    <text evidence="1">Belongs to the ustYa family.</text>
</comment>
<dbReference type="GO" id="GO:0043386">
    <property type="term" value="P:mycotoxin biosynthetic process"/>
    <property type="evidence" value="ECO:0007669"/>
    <property type="project" value="InterPro"/>
</dbReference>
<keyword evidence="2" id="KW-0732">Signal</keyword>
<sequence length="260" mass="29075">MFTRAVASAALALLLVVNVYSTPVLTNSAITLPHVQARGLDDWQSTLSQDTRHRLDVARQHLHDATAPAQAFRNDTIMRINIEREALDLPLVDISQAFEMKLPASRAAIAGVHAARRSDAQDFREEAYLRSGGMTYPKAIQARSDTVNTYSNLLNRENLALGAIERINIAHRILGKPNFIEGGQANGFGFTQSTFHKLHCLANLRMILSWHIAGNGDRMERDMNAHTIHCLEYIRSRELKNPDLNEEPIDTVDYKGMGIH</sequence>
<feature type="signal peptide" evidence="2">
    <location>
        <begin position="1"/>
        <end position="21"/>
    </location>
</feature>
<dbReference type="AlphaFoldDB" id="A0A0F8A2B5"/>
<evidence type="ECO:0000256" key="1">
    <source>
        <dbReference type="ARBA" id="ARBA00035112"/>
    </source>
</evidence>
<dbReference type="EMBL" id="KQ030642">
    <property type="protein sequence ID" value="KJZ70174.1"/>
    <property type="molecule type" value="Genomic_DNA"/>
</dbReference>